<organism evidence="1 2">
    <name type="scientific">Luteipulveratus mongoliensis</name>
    <dbReference type="NCBI Taxonomy" id="571913"/>
    <lineage>
        <taxon>Bacteria</taxon>
        <taxon>Bacillati</taxon>
        <taxon>Actinomycetota</taxon>
        <taxon>Actinomycetes</taxon>
        <taxon>Micrococcales</taxon>
        <taxon>Dermacoccaceae</taxon>
        <taxon>Luteipulveratus</taxon>
    </lineage>
</organism>
<gene>
    <name evidence="1" type="ORF">VV02_10570</name>
</gene>
<dbReference type="RefSeq" id="WP_052591512.1">
    <property type="nucleotide sequence ID" value="NZ_CP011112.1"/>
</dbReference>
<dbReference type="InterPro" id="IPR029063">
    <property type="entry name" value="SAM-dependent_MTases_sf"/>
</dbReference>
<accession>A0A0K1JI00</accession>
<evidence type="ECO:0000313" key="2">
    <source>
        <dbReference type="Proteomes" id="UP000066480"/>
    </source>
</evidence>
<keyword evidence="2" id="KW-1185">Reference proteome</keyword>
<protein>
    <submittedName>
        <fullName evidence="1">Uncharacterized protein</fullName>
    </submittedName>
</protein>
<dbReference type="OrthoDB" id="3755682at2"/>
<name>A0A0K1JI00_9MICO</name>
<dbReference type="EMBL" id="CP011112">
    <property type="protein sequence ID" value="AKU16203.1"/>
    <property type="molecule type" value="Genomic_DNA"/>
</dbReference>
<reference evidence="1 2" key="1">
    <citation type="submission" date="2015-03" db="EMBL/GenBank/DDBJ databases">
        <title>Luteipulveratus halotolerans sp. nov., a novel actinobacterium (Dermacoccaceae) from Sarawak, Malaysia.</title>
        <authorList>
            <person name="Juboi H."/>
            <person name="Basik A."/>
            <person name="Shamsul S.S."/>
            <person name="Arnold P."/>
            <person name="Schmitt E.K."/>
            <person name="Sanglier J.-J."/>
            <person name="Yeo T."/>
        </authorList>
    </citation>
    <scope>NUCLEOTIDE SEQUENCE [LARGE SCALE GENOMIC DNA]</scope>
    <source>
        <strain evidence="1 2">MN07-A0370</strain>
    </source>
</reference>
<dbReference type="SUPFAM" id="SSF53335">
    <property type="entry name" value="S-adenosyl-L-methionine-dependent methyltransferases"/>
    <property type="match status" value="1"/>
</dbReference>
<evidence type="ECO:0000313" key="1">
    <source>
        <dbReference type="EMBL" id="AKU16203.1"/>
    </source>
</evidence>
<proteinExistence type="predicted"/>
<dbReference type="Gene3D" id="3.40.50.150">
    <property type="entry name" value="Vaccinia Virus protein VP39"/>
    <property type="match status" value="1"/>
</dbReference>
<dbReference type="AlphaFoldDB" id="A0A0K1JI00"/>
<dbReference type="STRING" id="571913.VV02_10570"/>
<dbReference type="KEGG" id="lmoi:VV02_10570"/>
<sequence>MTTTTQVDRPDNVLLVPGAMQNWSDLDHGPAGTSAALRALVEQHVGDGSRVAVVGPHALDLISGLASQVSHLSVFTRSIPDAATIGAALSEVPSAKVFCGSVAHLTEQPEPYDVVIALDDVTRVLSLETEALTWREMFDAVRRLVAPTGTLLLAVEHELGLHRIASLHSRYTANNDADWSVTATFDLSRPRTPKAVLAAAAEAGLTTQALGSAYPAWDDQTVLAYGAESFTPPMHAVLAAVTLGSPAFRRVGADPTRVTRAAVMSGRLADLASGWVLVASGVAGQGNSPTKAIVESTLHGGVATYTAVRAGVQRTLDDGEPTKIAIPAGSRLLSEDILDACAAHDLPVLRRQLKQYAGWLAAAAPEGTLPAARSDARLDNVLVDGDRLLPLAPGDRERPLEAATWVGLADLVHVIRARGARHPWPSAMDDRTMLATIGAMAGLTLQDDLDRYLAAAPASQEPALPAHDVPGLLAVIERLTETNEALASRAQWFEDRLNTREREMRSRASRHDEELKRVMRQQDVLRESAEDVRRSITYRTGNVVIGPMRKLRDRTKS</sequence>
<dbReference type="Proteomes" id="UP000066480">
    <property type="component" value="Chromosome"/>
</dbReference>